<sequence>MKKALMIAAMFSMTMANAQGVQGGRSAGSVNTALNFYMKVVPGCAVNLAGSYDSAKGATYNGTDTAPETVSVNTLSGGQPNFRCQTGTKVTITASALYGVGNTFKVIKDSDSDTAPTILNGIMSLAREGFTLTQGKTTNNDDKTLEGKFEVLFAPGNVPGGNGDIYGIVAAFTPNKGQFEPQTGDYQGTLNIMVNY</sequence>
<keyword evidence="3" id="KW-1185">Reference proteome</keyword>
<keyword evidence="1" id="KW-0732">Signal</keyword>
<gene>
    <name evidence="2" type="ORF">GCM10010841_27280</name>
</gene>
<feature type="signal peptide" evidence="1">
    <location>
        <begin position="1"/>
        <end position="18"/>
    </location>
</feature>
<evidence type="ECO:0000313" key="2">
    <source>
        <dbReference type="EMBL" id="GGM17660.1"/>
    </source>
</evidence>
<dbReference type="EMBL" id="BMOM01000029">
    <property type="protein sequence ID" value="GGM17660.1"/>
    <property type="molecule type" value="Genomic_DNA"/>
</dbReference>
<organism evidence="2 3">
    <name type="scientific">Deinococcus aerophilus</name>
    <dbReference type="NCBI Taxonomy" id="522488"/>
    <lineage>
        <taxon>Bacteria</taxon>
        <taxon>Thermotogati</taxon>
        <taxon>Deinococcota</taxon>
        <taxon>Deinococci</taxon>
        <taxon>Deinococcales</taxon>
        <taxon>Deinococcaceae</taxon>
        <taxon>Deinococcus</taxon>
    </lineage>
</organism>
<proteinExistence type="predicted"/>
<comment type="caution">
    <text evidence="2">The sequence shown here is derived from an EMBL/GenBank/DDBJ whole genome shotgun (WGS) entry which is preliminary data.</text>
</comment>
<reference evidence="3" key="1">
    <citation type="journal article" date="2019" name="Int. J. Syst. Evol. Microbiol.">
        <title>The Global Catalogue of Microorganisms (GCM) 10K type strain sequencing project: providing services to taxonomists for standard genome sequencing and annotation.</title>
        <authorList>
            <consortium name="The Broad Institute Genomics Platform"/>
            <consortium name="The Broad Institute Genome Sequencing Center for Infectious Disease"/>
            <person name="Wu L."/>
            <person name="Ma J."/>
        </authorList>
    </citation>
    <scope>NUCLEOTIDE SEQUENCE [LARGE SCALE GENOMIC DNA]</scope>
    <source>
        <strain evidence="3">JCM 15443</strain>
    </source>
</reference>
<evidence type="ECO:0000313" key="3">
    <source>
        <dbReference type="Proteomes" id="UP000661918"/>
    </source>
</evidence>
<dbReference type="RefSeq" id="WP_188904910.1">
    <property type="nucleotide sequence ID" value="NZ_BMOM01000029.1"/>
</dbReference>
<evidence type="ECO:0008006" key="4">
    <source>
        <dbReference type="Google" id="ProtNLM"/>
    </source>
</evidence>
<evidence type="ECO:0000256" key="1">
    <source>
        <dbReference type="SAM" id="SignalP"/>
    </source>
</evidence>
<name>A0ABQ2GWS2_9DEIO</name>
<dbReference type="Proteomes" id="UP000661918">
    <property type="component" value="Unassembled WGS sequence"/>
</dbReference>
<accession>A0ABQ2GWS2</accession>
<feature type="chain" id="PRO_5047163723" description="Spore coat protein U domain-containing protein" evidence="1">
    <location>
        <begin position="19"/>
        <end position="196"/>
    </location>
</feature>
<protein>
    <recommendedName>
        <fullName evidence="4">Spore coat protein U domain-containing protein</fullName>
    </recommendedName>
</protein>